<keyword evidence="1" id="KW-1133">Transmembrane helix</keyword>
<evidence type="ECO:0000313" key="2">
    <source>
        <dbReference type="EMBL" id="NSB13566.1"/>
    </source>
</evidence>
<dbReference type="RefSeq" id="WP_077856602.1">
    <property type="nucleotide sequence ID" value="NZ_JABTDW010000001.1"/>
</dbReference>
<feature type="transmembrane region" description="Helical" evidence="1">
    <location>
        <begin position="30"/>
        <end position="46"/>
    </location>
</feature>
<feature type="transmembrane region" description="Helical" evidence="1">
    <location>
        <begin position="52"/>
        <end position="69"/>
    </location>
</feature>
<dbReference type="Proteomes" id="UP000822184">
    <property type="component" value="Unassembled WGS sequence"/>
</dbReference>
<dbReference type="AlphaFoldDB" id="A0AAE5H2I4"/>
<keyword evidence="1" id="KW-0472">Membrane</keyword>
<dbReference type="EMBL" id="JABTDW010000001">
    <property type="protein sequence ID" value="NSB13566.1"/>
    <property type="molecule type" value="Genomic_DNA"/>
</dbReference>
<evidence type="ECO:0000313" key="3">
    <source>
        <dbReference type="Proteomes" id="UP000822184"/>
    </source>
</evidence>
<sequence>MEIEFKISKDELIAFNMKYIVNTKTYKQQIRAYAVLAFFILLGLMILLRSTLYTVTIIIIMYIIFFFFRKKIFNRSLRRRFLRIYGTNKLTDTFETTHLKFIEKGIKTNTRFSEKIHNWNSIKGLYLLEQYIFIPTMNGESLVIPILSFYSMDDKNLFLDTIIKNTNLELKYSYPDSV</sequence>
<protein>
    <recommendedName>
        <fullName evidence="4">YcxB-like protein domain-containing protein</fullName>
    </recommendedName>
</protein>
<name>A0AAE5H2I4_CLOBE</name>
<keyword evidence="1" id="KW-0812">Transmembrane</keyword>
<reference evidence="2" key="1">
    <citation type="submission" date="2020-06" db="EMBL/GenBank/DDBJ databases">
        <title>Genomic insights into acetone-butanol-ethanol (ABE) fermentation by sequencing solventogenic clostridia strains.</title>
        <authorList>
            <person name="Brown S."/>
        </authorList>
    </citation>
    <scope>NUCLEOTIDE SEQUENCE</scope>
    <source>
        <strain evidence="2">DJ123</strain>
    </source>
</reference>
<gene>
    <name evidence="2" type="ORF">BCD95_001825</name>
</gene>
<evidence type="ECO:0000256" key="1">
    <source>
        <dbReference type="SAM" id="Phobius"/>
    </source>
</evidence>
<accession>A0AAE5H2I4</accession>
<organism evidence="2 3">
    <name type="scientific">Clostridium beijerinckii</name>
    <name type="common">Clostridium MP</name>
    <dbReference type="NCBI Taxonomy" id="1520"/>
    <lineage>
        <taxon>Bacteria</taxon>
        <taxon>Bacillati</taxon>
        <taxon>Bacillota</taxon>
        <taxon>Clostridia</taxon>
        <taxon>Eubacteriales</taxon>
        <taxon>Clostridiaceae</taxon>
        <taxon>Clostridium</taxon>
    </lineage>
</organism>
<proteinExistence type="predicted"/>
<comment type="caution">
    <text evidence="2">The sequence shown here is derived from an EMBL/GenBank/DDBJ whole genome shotgun (WGS) entry which is preliminary data.</text>
</comment>
<evidence type="ECO:0008006" key="4">
    <source>
        <dbReference type="Google" id="ProtNLM"/>
    </source>
</evidence>